<feature type="transmembrane region" description="Helical" evidence="7">
    <location>
        <begin position="154"/>
        <end position="174"/>
    </location>
</feature>
<dbReference type="InterPro" id="IPR020846">
    <property type="entry name" value="MFS_dom"/>
</dbReference>
<sequence>MQIVNMGTLISTLDVGIVNVSLPIMAKQFSVSLADIQWVVTIYLLTMVILLPWMGKLSDRLERRKVYSYGFLVFGIGSLCIALSHGFAMILISRCLQGIGATMIMANSQAMVRQIFPDHERGKALGINAIFISIGTLAGPALGGLLLEIADWTWLFWINVPIAFVACCLGFKWFPTNQRNGVRTPFDYVGTALLGSGICLLMLAAESLKKEGAISTWTWSEGILGCLLLVILWIQGRRIQYGIIDRELFRHRKVWLGNTSSLIINLAQSATLIPLAFYLHNELGYSAGITGALLMIQPLVMGVIAPFAGGFRDRYGSKFPIEAGAYVCACSMLFIVFAPEINVLYMAIQLALFGIGIGLFAATNNADVMSAAPASKSSLAGSLLALVRYLGQIIGIGLATLFVGNMGMVATSVASYDFPMRILFGICCILCLAVALSERLLPKQVIQQEPQSLEL</sequence>
<dbReference type="GO" id="GO:0005886">
    <property type="term" value="C:plasma membrane"/>
    <property type="evidence" value="ECO:0007669"/>
    <property type="project" value="UniProtKB-SubCell"/>
</dbReference>
<dbReference type="GO" id="GO:0022857">
    <property type="term" value="F:transmembrane transporter activity"/>
    <property type="evidence" value="ECO:0007669"/>
    <property type="project" value="InterPro"/>
</dbReference>
<dbReference type="STRING" id="1236976.JCM16418_1441"/>
<dbReference type="Proteomes" id="UP000019364">
    <property type="component" value="Unassembled WGS sequence"/>
</dbReference>
<dbReference type="AlphaFoldDB" id="W7Y8Y6"/>
<dbReference type="Gene3D" id="1.20.1250.20">
    <property type="entry name" value="MFS general substrate transporter like domains"/>
    <property type="match status" value="1"/>
</dbReference>
<feature type="transmembrane region" description="Helical" evidence="7">
    <location>
        <begin position="285"/>
        <end position="307"/>
    </location>
</feature>
<evidence type="ECO:0000313" key="10">
    <source>
        <dbReference type="Proteomes" id="UP000019364"/>
    </source>
</evidence>
<dbReference type="Pfam" id="PF07690">
    <property type="entry name" value="MFS_1"/>
    <property type="match status" value="1"/>
</dbReference>
<feature type="transmembrane region" description="Helical" evidence="7">
    <location>
        <begin position="383"/>
        <end position="406"/>
    </location>
</feature>
<keyword evidence="10" id="KW-1185">Reference proteome</keyword>
<protein>
    <recommendedName>
        <fullName evidence="8">Major facilitator superfamily (MFS) profile domain-containing protein</fullName>
    </recommendedName>
</protein>
<dbReference type="RefSeq" id="WP_036647049.1">
    <property type="nucleotide sequence ID" value="NZ_BAVZ01000003.1"/>
</dbReference>
<feature type="transmembrane region" description="Helical" evidence="7">
    <location>
        <begin position="91"/>
        <end position="112"/>
    </location>
</feature>
<feature type="transmembrane region" description="Helical" evidence="7">
    <location>
        <begin position="418"/>
        <end position="436"/>
    </location>
</feature>
<dbReference type="EMBL" id="BAVZ01000003">
    <property type="protein sequence ID" value="GAF07425.1"/>
    <property type="molecule type" value="Genomic_DNA"/>
</dbReference>
<feature type="transmembrane region" description="Helical" evidence="7">
    <location>
        <begin position="186"/>
        <end position="205"/>
    </location>
</feature>
<feature type="transmembrane region" description="Helical" evidence="7">
    <location>
        <begin position="319"/>
        <end position="337"/>
    </location>
</feature>
<evidence type="ECO:0000256" key="4">
    <source>
        <dbReference type="ARBA" id="ARBA00022692"/>
    </source>
</evidence>
<evidence type="ECO:0000256" key="3">
    <source>
        <dbReference type="ARBA" id="ARBA00022475"/>
    </source>
</evidence>
<feature type="transmembrane region" description="Helical" evidence="7">
    <location>
        <begin position="66"/>
        <end position="85"/>
    </location>
</feature>
<organism evidence="9 10">
    <name type="scientific">Paenibacillus pini JCM 16418</name>
    <dbReference type="NCBI Taxonomy" id="1236976"/>
    <lineage>
        <taxon>Bacteria</taxon>
        <taxon>Bacillati</taxon>
        <taxon>Bacillota</taxon>
        <taxon>Bacilli</taxon>
        <taxon>Bacillales</taxon>
        <taxon>Paenibacillaceae</taxon>
        <taxon>Paenibacillus</taxon>
    </lineage>
</organism>
<evidence type="ECO:0000256" key="2">
    <source>
        <dbReference type="ARBA" id="ARBA00022448"/>
    </source>
</evidence>
<reference evidence="9 10" key="1">
    <citation type="journal article" date="2014" name="Genome Announc.">
        <title>Draft Genome Sequence of Paenibacillus pini JCM 16418T, Isolated from the Rhizosphere of Pine Tree.</title>
        <authorList>
            <person name="Yuki M."/>
            <person name="Oshima K."/>
            <person name="Suda W."/>
            <person name="Oshida Y."/>
            <person name="Kitamura K."/>
            <person name="Iida Y."/>
            <person name="Hattori M."/>
            <person name="Ohkuma M."/>
        </authorList>
    </citation>
    <scope>NUCLEOTIDE SEQUENCE [LARGE SCALE GENOMIC DNA]</scope>
    <source>
        <strain evidence="9 10">JCM 16418</strain>
    </source>
</reference>
<dbReference type="Gene3D" id="1.20.1720.10">
    <property type="entry name" value="Multidrug resistance protein D"/>
    <property type="match status" value="1"/>
</dbReference>
<gene>
    <name evidence="9" type="ORF">JCM16418_1441</name>
</gene>
<evidence type="ECO:0000256" key="6">
    <source>
        <dbReference type="ARBA" id="ARBA00023136"/>
    </source>
</evidence>
<evidence type="ECO:0000256" key="1">
    <source>
        <dbReference type="ARBA" id="ARBA00004651"/>
    </source>
</evidence>
<evidence type="ECO:0000256" key="7">
    <source>
        <dbReference type="SAM" id="Phobius"/>
    </source>
</evidence>
<keyword evidence="6 7" id="KW-0472">Membrane</keyword>
<feature type="transmembrane region" description="Helical" evidence="7">
    <location>
        <begin position="255"/>
        <end position="279"/>
    </location>
</feature>
<feature type="transmembrane region" description="Helical" evidence="7">
    <location>
        <begin position="217"/>
        <end position="234"/>
    </location>
</feature>
<comment type="subcellular location">
    <subcellularLocation>
        <location evidence="1">Cell membrane</location>
        <topology evidence="1">Multi-pass membrane protein</topology>
    </subcellularLocation>
</comment>
<keyword evidence="2" id="KW-0813">Transport</keyword>
<name>W7Y8Y6_9BACL</name>
<comment type="caution">
    <text evidence="9">The sequence shown here is derived from an EMBL/GenBank/DDBJ whole genome shotgun (WGS) entry which is preliminary data.</text>
</comment>
<dbReference type="InterPro" id="IPR011701">
    <property type="entry name" value="MFS"/>
</dbReference>
<feature type="transmembrane region" description="Helical" evidence="7">
    <location>
        <begin position="343"/>
        <end position="362"/>
    </location>
</feature>
<dbReference type="CDD" id="cd17321">
    <property type="entry name" value="MFS_MMR_MDR_like"/>
    <property type="match status" value="1"/>
</dbReference>
<dbReference type="PANTHER" id="PTHR42718">
    <property type="entry name" value="MAJOR FACILITATOR SUPERFAMILY MULTIDRUG TRANSPORTER MFSC"/>
    <property type="match status" value="1"/>
</dbReference>
<dbReference type="eggNOG" id="COG2814">
    <property type="taxonomic scope" value="Bacteria"/>
</dbReference>
<feature type="domain" description="Major facilitator superfamily (MFS) profile" evidence="8">
    <location>
        <begin position="1"/>
        <end position="445"/>
    </location>
</feature>
<dbReference type="PROSITE" id="PS50850">
    <property type="entry name" value="MFS"/>
    <property type="match status" value="1"/>
</dbReference>
<evidence type="ECO:0000313" key="9">
    <source>
        <dbReference type="EMBL" id="GAF07425.1"/>
    </source>
</evidence>
<evidence type="ECO:0000259" key="8">
    <source>
        <dbReference type="PROSITE" id="PS50850"/>
    </source>
</evidence>
<proteinExistence type="predicted"/>
<keyword evidence="5 7" id="KW-1133">Transmembrane helix</keyword>
<dbReference type="InterPro" id="IPR036259">
    <property type="entry name" value="MFS_trans_sf"/>
</dbReference>
<dbReference type="PANTHER" id="PTHR42718:SF46">
    <property type="entry name" value="BLR6921 PROTEIN"/>
    <property type="match status" value="1"/>
</dbReference>
<keyword evidence="4 7" id="KW-0812">Transmembrane</keyword>
<keyword evidence="3" id="KW-1003">Cell membrane</keyword>
<feature type="transmembrane region" description="Helical" evidence="7">
    <location>
        <begin position="124"/>
        <end position="142"/>
    </location>
</feature>
<dbReference type="SUPFAM" id="SSF103473">
    <property type="entry name" value="MFS general substrate transporter"/>
    <property type="match status" value="1"/>
</dbReference>
<evidence type="ECO:0000256" key="5">
    <source>
        <dbReference type="ARBA" id="ARBA00022989"/>
    </source>
</evidence>
<dbReference type="PRINTS" id="PR01036">
    <property type="entry name" value="TCRTETB"/>
</dbReference>
<accession>W7Y8Y6</accession>
<feature type="transmembrane region" description="Helical" evidence="7">
    <location>
        <begin position="36"/>
        <end position="54"/>
    </location>
</feature>